<dbReference type="Proteomes" id="UP001348397">
    <property type="component" value="Unassembled WGS sequence"/>
</dbReference>
<comment type="caution">
    <text evidence="2">The sequence shown here is derived from an EMBL/GenBank/DDBJ whole genome shotgun (WGS) entry which is preliminary data.</text>
</comment>
<dbReference type="PROSITE" id="PS51257">
    <property type="entry name" value="PROKAR_LIPOPROTEIN"/>
    <property type="match status" value="1"/>
</dbReference>
<keyword evidence="3" id="KW-1185">Reference proteome</keyword>
<dbReference type="PANTHER" id="PTHR35399">
    <property type="entry name" value="SLR8030 PROTEIN"/>
    <property type="match status" value="1"/>
</dbReference>
<dbReference type="EMBL" id="JAYLAA010000012">
    <property type="protein sequence ID" value="MEC3874711.1"/>
    <property type="molecule type" value="Genomic_DNA"/>
</dbReference>
<sequence length="487" mass="53235">MMRKTTLLVLLVSSVATSVFFACKDDDTTTAPEETIEFKNRSVTPSFVKMGTDFSGVGVYTLVSSEDAIPNSGNMVYGGAPDGQGFIKNPDGSGYIMVTNHENTWAVSRLYLDKKLNITKGEYIVNTDGGGFRLCSASMATPEIHGFGPMFLTAGESNVNAMCHAIDPLAAAMPSNNTRTKPAMGKMSAENYVPLTKDAYPGKTVVIVGEDASNGQVYLYVSNTVGDLDNGKLYVLRRKDLNQIETAMTWNNNYPVEFVEVPNAKNLTGTEIENLNSSLKSIQFARVEDLDYRKGSATSNREIYFTATGVSGSTEKTYMGRVYQLKLDANNPLMGTLKIIADGDVSPSGANVKGTDIINPDNLCVTENYVYIQEDGDSYWPEATHNSLIWQYNIATGTKKIFMDMRHRDADMLGTKYNPTSDNKYGLWEHGAMVDISDVVGVPGTFTINVHAHSWVEGDKFLNPSKATSVQPYKSGGQTLILKNVPR</sequence>
<dbReference type="PANTHER" id="PTHR35399:SF2">
    <property type="entry name" value="DUF839 DOMAIN-CONTAINING PROTEIN"/>
    <property type="match status" value="1"/>
</dbReference>
<organism evidence="2 3">
    <name type="scientific">Chryseobacterium salviniae</name>
    <dbReference type="NCBI Taxonomy" id="3101750"/>
    <lineage>
        <taxon>Bacteria</taxon>
        <taxon>Pseudomonadati</taxon>
        <taxon>Bacteroidota</taxon>
        <taxon>Flavobacteriia</taxon>
        <taxon>Flavobacteriales</taxon>
        <taxon>Weeksellaceae</taxon>
        <taxon>Chryseobacterium group</taxon>
        <taxon>Chryseobacterium</taxon>
    </lineage>
</organism>
<gene>
    <name evidence="2" type="ORF">SOP96_03175</name>
</gene>
<dbReference type="RefSeq" id="WP_326319773.1">
    <property type="nucleotide sequence ID" value="NZ_JAYLAA010000012.1"/>
</dbReference>
<dbReference type="InterPro" id="IPR008557">
    <property type="entry name" value="PhoX"/>
</dbReference>
<dbReference type="Pfam" id="PF05787">
    <property type="entry name" value="PhoX"/>
    <property type="match status" value="1"/>
</dbReference>
<protein>
    <submittedName>
        <fullName evidence="2">Alkaline phosphatase PhoX</fullName>
    </submittedName>
</protein>
<evidence type="ECO:0000313" key="2">
    <source>
        <dbReference type="EMBL" id="MEC3874711.1"/>
    </source>
</evidence>
<evidence type="ECO:0000256" key="1">
    <source>
        <dbReference type="SAM" id="SignalP"/>
    </source>
</evidence>
<accession>A0ABU6HNT5</accession>
<name>A0ABU6HNT5_9FLAO</name>
<keyword evidence="1" id="KW-0732">Signal</keyword>
<evidence type="ECO:0000313" key="3">
    <source>
        <dbReference type="Proteomes" id="UP001348397"/>
    </source>
</evidence>
<feature type="signal peptide" evidence="1">
    <location>
        <begin position="1"/>
        <end position="21"/>
    </location>
</feature>
<reference evidence="2 3" key="1">
    <citation type="submission" date="2024-01" db="EMBL/GenBank/DDBJ databases">
        <title>Chryseobacterium sp. T9W2-O.</title>
        <authorList>
            <person name="Maltman C."/>
        </authorList>
    </citation>
    <scope>NUCLEOTIDE SEQUENCE [LARGE SCALE GENOMIC DNA]</scope>
    <source>
        <strain evidence="2 3">T9W2-O</strain>
    </source>
</reference>
<proteinExistence type="predicted"/>
<feature type="chain" id="PRO_5045805163" evidence="1">
    <location>
        <begin position="22"/>
        <end position="487"/>
    </location>
</feature>